<accession>A0ABV4BJS9</accession>
<evidence type="ECO:0000313" key="2">
    <source>
        <dbReference type="EMBL" id="MEY6433748.1"/>
    </source>
</evidence>
<dbReference type="Proteomes" id="UP001564408">
    <property type="component" value="Unassembled WGS sequence"/>
</dbReference>
<feature type="transmembrane region" description="Helical" evidence="1">
    <location>
        <begin position="44"/>
        <end position="65"/>
    </location>
</feature>
<reference evidence="2 3" key="1">
    <citation type="submission" date="2024-05" db="EMBL/GenBank/DDBJ databases">
        <title>Genome Sequence and Characterization of the New Strain Purple Sulfur Bacterium of Genus Thioalkalicoccus.</title>
        <authorList>
            <person name="Bryantseva I.A."/>
            <person name="Kyndt J.A."/>
            <person name="Imhoff J.F."/>
        </authorList>
    </citation>
    <scope>NUCLEOTIDE SEQUENCE [LARGE SCALE GENOMIC DNA]</scope>
    <source>
        <strain evidence="2 3">Um2</strain>
    </source>
</reference>
<dbReference type="EMBL" id="JBDKXB010000027">
    <property type="protein sequence ID" value="MEY6433748.1"/>
    <property type="molecule type" value="Genomic_DNA"/>
</dbReference>
<keyword evidence="1" id="KW-0472">Membrane</keyword>
<keyword evidence="1" id="KW-1133">Transmembrane helix</keyword>
<feature type="transmembrane region" description="Helical" evidence="1">
    <location>
        <begin position="161"/>
        <end position="181"/>
    </location>
</feature>
<gene>
    <name evidence="2" type="ORF">ABC977_15190</name>
</gene>
<proteinExistence type="predicted"/>
<keyword evidence="1" id="KW-0812">Transmembrane</keyword>
<comment type="caution">
    <text evidence="2">The sequence shown here is derived from an EMBL/GenBank/DDBJ whole genome shotgun (WGS) entry which is preliminary data.</text>
</comment>
<dbReference type="RefSeq" id="WP_369668135.1">
    <property type="nucleotide sequence ID" value="NZ_JBDKXB010000027.1"/>
</dbReference>
<sequence>MERLRTPLMILALVLAALILMIQLGAAALPALLAVATPGLGIPYLALYDAILLYSLALMASALVAPARLQGRLQGILSLLFFLVLLVAGVLLVLVALAKLILMISLFVAVPFGTIAYLAVYADFPVGVARATLGILMTLKLAMVVSLLLAHQRFLENKGLVILIAISLVLNLLVAFLHALVPGLLVSILDAAAAILVGLVAAIWALLALVGSLMAIVKALKVRLA</sequence>
<evidence type="ECO:0000313" key="3">
    <source>
        <dbReference type="Proteomes" id="UP001564408"/>
    </source>
</evidence>
<organism evidence="2 3">
    <name type="scientific">Thioalkalicoccus limnaeus</name>
    <dbReference type="NCBI Taxonomy" id="120681"/>
    <lineage>
        <taxon>Bacteria</taxon>
        <taxon>Pseudomonadati</taxon>
        <taxon>Pseudomonadota</taxon>
        <taxon>Gammaproteobacteria</taxon>
        <taxon>Chromatiales</taxon>
        <taxon>Chromatiaceae</taxon>
        <taxon>Thioalkalicoccus</taxon>
    </lineage>
</organism>
<keyword evidence="3" id="KW-1185">Reference proteome</keyword>
<evidence type="ECO:0000256" key="1">
    <source>
        <dbReference type="SAM" id="Phobius"/>
    </source>
</evidence>
<protein>
    <submittedName>
        <fullName evidence="2">Uncharacterized protein</fullName>
    </submittedName>
</protein>
<name>A0ABV4BJS9_9GAMM</name>
<feature type="transmembrane region" description="Helical" evidence="1">
    <location>
        <begin position="193"/>
        <end position="217"/>
    </location>
</feature>
<feature type="transmembrane region" description="Helical" evidence="1">
    <location>
        <begin position="128"/>
        <end position="149"/>
    </location>
</feature>
<feature type="transmembrane region" description="Helical" evidence="1">
    <location>
        <begin position="77"/>
        <end position="108"/>
    </location>
</feature>